<proteinExistence type="predicted"/>
<keyword evidence="4" id="KW-1185">Reference proteome</keyword>
<protein>
    <submittedName>
        <fullName evidence="3">Uncharacterized protein</fullName>
    </submittedName>
</protein>
<dbReference type="AlphaFoldDB" id="A0A1Y2G610"/>
<dbReference type="OrthoDB" id="2428063at2759"/>
<evidence type="ECO:0000313" key="4">
    <source>
        <dbReference type="Proteomes" id="UP000193648"/>
    </source>
</evidence>
<keyword evidence="2" id="KW-1133">Transmembrane helix</keyword>
<feature type="transmembrane region" description="Helical" evidence="2">
    <location>
        <begin position="61"/>
        <end position="78"/>
    </location>
</feature>
<dbReference type="Proteomes" id="UP000193648">
    <property type="component" value="Unassembled WGS sequence"/>
</dbReference>
<dbReference type="InParanoid" id="A0A1Y2G610"/>
<dbReference type="RefSeq" id="XP_021875540.1">
    <property type="nucleotide sequence ID" value="XM_022026070.1"/>
</dbReference>
<feature type="transmembrane region" description="Helical" evidence="2">
    <location>
        <begin position="98"/>
        <end position="116"/>
    </location>
</feature>
<evidence type="ECO:0000256" key="1">
    <source>
        <dbReference type="SAM" id="MobiDB-lite"/>
    </source>
</evidence>
<feature type="compositionally biased region" description="Polar residues" evidence="1">
    <location>
        <begin position="195"/>
        <end position="212"/>
    </location>
</feature>
<dbReference type="EMBL" id="MCFF01000076">
    <property type="protein sequence ID" value="ORY96978.1"/>
    <property type="molecule type" value="Genomic_DNA"/>
</dbReference>
<feature type="compositionally biased region" description="Basic and acidic residues" evidence="1">
    <location>
        <begin position="241"/>
        <end position="256"/>
    </location>
</feature>
<gene>
    <name evidence="3" type="ORF">BCR41DRAFT_364746</name>
</gene>
<keyword evidence="2" id="KW-0472">Membrane</keyword>
<evidence type="ECO:0000256" key="2">
    <source>
        <dbReference type="SAM" id="Phobius"/>
    </source>
</evidence>
<comment type="caution">
    <text evidence="3">The sequence shown here is derived from an EMBL/GenBank/DDBJ whole genome shotgun (WGS) entry which is preliminary data.</text>
</comment>
<evidence type="ECO:0000313" key="3">
    <source>
        <dbReference type="EMBL" id="ORY96978.1"/>
    </source>
</evidence>
<sequence length="273" mass="30971">MKPRSCYLALTPIRALVALLTLSCLIAIAVSRKLDADRTWPPGQKEQETPLLATVEYFKDSPQLTINLIPLIGAVYLLYSRYNPNTSDANNGWHSSWFFRNVVILSFTIVGLFYGIDQLIKVSVDHNGCNDPFFTNTQSRCWVQYGVSSSEIAWAVLLIVESRLAIRQMRDQEPRFQNADEEVRAAALYQPDLSLTDNLSSPERIELTNQRTDVNDQPPEYTSERSRNQPQIVDATNPPERLAEAVARRLQSEDTQNRFPDPETLQLPPSYAP</sequence>
<accession>A0A1Y2G610</accession>
<reference evidence="3 4" key="1">
    <citation type="submission" date="2016-07" db="EMBL/GenBank/DDBJ databases">
        <title>Pervasive Adenine N6-methylation of Active Genes in Fungi.</title>
        <authorList>
            <consortium name="DOE Joint Genome Institute"/>
            <person name="Mondo S.J."/>
            <person name="Dannebaum R.O."/>
            <person name="Kuo R.C."/>
            <person name="Labutti K."/>
            <person name="Haridas S."/>
            <person name="Kuo A."/>
            <person name="Salamov A."/>
            <person name="Ahrendt S.R."/>
            <person name="Lipzen A."/>
            <person name="Sullivan W."/>
            <person name="Andreopoulos W.B."/>
            <person name="Clum A."/>
            <person name="Lindquist E."/>
            <person name="Daum C."/>
            <person name="Ramamoorthy G.K."/>
            <person name="Gryganskyi A."/>
            <person name="Culley D."/>
            <person name="Magnuson J.K."/>
            <person name="James T.Y."/>
            <person name="O'Malley M.A."/>
            <person name="Stajich J.E."/>
            <person name="Spatafora J.W."/>
            <person name="Visel A."/>
            <person name="Grigoriev I.V."/>
        </authorList>
    </citation>
    <scope>NUCLEOTIDE SEQUENCE [LARGE SCALE GENOMIC DNA]</scope>
    <source>
        <strain evidence="3 4">NRRL 3116</strain>
    </source>
</reference>
<feature type="region of interest" description="Disordered" evidence="1">
    <location>
        <begin position="195"/>
        <end position="273"/>
    </location>
</feature>
<dbReference type="GeneID" id="33567913"/>
<organism evidence="3 4">
    <name type="scientific">Lobosporangium transversale</name>
    <dbReference type="NCBI Taxonomy" id="64571"/>
    <lineage>
        <taxon>Eukaryota</taxon>
        <taxon>Fungi</taxon>
        <taxon>Fungi incertae sedis</taxon>
        <taxon>Mucoromycota</taxon>
        <taxon>Mortierellomycotina</taxon>
        <taxon>Mortierellomycetes</taxon>
        <taxon>Mortierellales</taxon>
        <taxon>Mortierellaceae</taxon>
        <taxon>Lobosporangium</taxon>
    </lineage>
</organism>
<keyword evidence="2" id="KW-0812">Transmembrane</keyword>
<name>A0A1Y2G610_9FUNG</name>